<accession>A0A1H3IYV9</accession>
<dbReference type="InterPro" id="IPR013766">
    <property type="entry name" value="Thioredoxin_domain"/>
</dbReference>
<protein>
    <submittedName>
        <fullName evidence="2">Thioredoxin</fullName>
    </submittedName>
</protein>
<dbReference type="Proteomes" id="UP000199230">
    <property type="component" value="Unassembled WGS sequence"/>
</dbReference>
<gene>
    <name evidence="2" type="ORF">SAMN05192546_101346</name>
</gene>
<dbReference type="OrthoDB" id="411356at2"/>
<dbReference type="Pfam" id="PF00085">
    <property type="entry name" value="Thioredoxin"/>
    <property type="match status" value="1"/>
</dbReference>
<feature type="domain" description="Thioredoxin" evidence="1">
    <location>
        <begin position="5"/>
        <end position="84"/>
    </location>
</feature>
<dbReference type="EMBL" id="FNPV01000001">
    <property type="protein sequence ID" value="SDY32891.1"/>
    <property type="molecule type" value="Genomic_DNA"/>
</dbReference>
<dbReference type="RefSeq" id="WP_093310347.1">
    <property type="nucleotide sequence ID" value="NZ_FNPV01000001.1"/>
</dbReference>
<sequence length="105" mass="12187">MIKINTMKMWEACIEKQRIAMLYIGVTSCNVCHAMKPKIEKEMEKDPKVGIFEVNLDEIPEISGKHLVFAVPTLILFCQGKEIYRASRFIDIKELGMRLKVEVER</sequence>
<dbReference type="SUPFAM" id="SSF52833">
    <property type="entry name" value="Thioredoxin-like"/>
    <property type="match status" value="1"/>
</dbReference>
<evidence type="ECO:0000313" key="2">
    <source>
        <dbReference type="EMBL" id="SDY32891.1"/>
    </source>
</evidence>
<dbReference type="PANTHER" id="PTHR10438:SF468">
    <property type="entry name" value="THIOREDOXIN-1-RELATED"/>
    <property type="match status" value="1"/>
</dbReference>
<dbReference type="InterPro" id="IPR050620">
    <property type="entry name" value="Thioredoxin_H-type-like"/>
</dbReference>
<name>A0A1H3IYV9_9FIRM</name>
<dbReference type="PROSITE" id="PS51257">
    <property type="entry name" value="PROKAR_LIPOPROTEIN"/>
    <property type="match status" value="1"/>
</dbReference>
<proteinExistence type="predicted"/>
<dbReference type="Gene3D" id="3.40.30.10">
    <property type="entry name" value="Glutaredoxin"/>
    <property type="match status" value="1"/>
</dbReference>
<dbReference type="STRING" id="159292.SAMN05192546_101346"/>
<dbReference type="InterPro" id="IPR036249">
    <property type="entry name" value="Thioredoxin-like_sf"/>
</dbReference>
<keyword evidence="3" id="KW-1185">Reference proteome</keyword>
<organism evidence="2 3">
    <name type="scientific">Tindallia californiensis</name>
    <dbReference type="NCBI Taxonomy" id="159292"/>
    <lineage>
        <taxon>Bacteria</taxon>
        <taxon>Bacillati</taxon>
        <taxon>Bacillota</taxon>
        <taxon>Clostridia</taxon>
        <taxon>Peptostreptococcales</taxon>
        <taxon>Tindalliaceae</taxon>
        <taxon>Tindallia</taxon>
    </lineage>
</organism>
<dbReference type="CDD" id="cd02947">
    <property type="entry name" value="TRX_family"/>
    <property type="match status" value="1"/>
</dbReference>
<evidence type="ECO:0000259" key="1">
    <source>
        <dbReference type="Pfam" id="PF00085"/>
    </source>
</evidence>
<dbReference type="PANTHER" id="PTHR10438">
    <property type="entry name" value="THIOREDOXIN"/>
    <property type="match status" value="1"/>
</dbReference>
<dbReference type="AlphaFoldDB" id="A0A1H3IYV9"/>
<evidence type="ECO:0000313" key="3">
    <source>
        <dbReference type="Proteomes" id="UP000199230"/>
    </source>
</evidence>
<reference evidence="2 3" key="1">
    <citation type="submission" date="2016-10" db="EMBL/GenBank/DDBJ databases">
        <authorList>
            <person name="de Groot N.N."/>
        </authorList>
    </citation>
    <scope>NUCLEOTIDE SEQUENCE [LARGE SCALE GENOMIC DNA]</scope>
    <source>
        <strain evidence="2 3">APO</strain>
    </source>
</reference>